<dbReference type="EMBL" id="PJQM01001468">
    <property type="protein sequence ID" value="RCI02259.1"/>
    <property type="molecule type" value="Genomic_DNA"/>
</dbReference>
<proteinExistence type="predicted"/>
<dbReference type="STRING" id="4846.A0A367KJC0"/>
<gene>
    <name evidence="2" type="ORF">CU098_005608</name>
</gene>
<keyword evidence="3" id="KW-1185">Reference proteome</keyword>
<feature type="region of interest" description="Disordered" evidence="1">
    <location>
        <begin position="122"/>
        <end position="193"/>
    </location>
</feature>
<name>A0A367KJC0_RHIST</name>
<evidence type="ECO:0000313" key="2">
    <source>
        <dbReference type="EMBL" id="RCI02259.1"/>
    </source>
</evidence>
<sequence length="215" mass="24423">MIAAQSQQTQDFYPQVQPRSSSERDNSLLLHSTLKAASTEMAHRLLDYASLDKTDCEASCILIALANHDDTCLSQTVKAELTEKEVLEKETVTQTDHDNKKSPSKSDPMMLLMAAAEVVNRQSKNKRYSLSAEKRKEYPNGRYYHRKSSNEQPSQHFITKRSTIPEKNKKYRTNSVSSHSSSSSVHSTTVTKDTTTNSFSRQYHSMVKTRCFEGY</sequence>
<reference evidence="2 3" key="1">
    <citation type="journal article" date="2018" name="G3 (Bethesda)">
        <title>Phylogenetic and Phylogenomic Definition of Rhizopus Species.</title>
        <authorList>
            <person name="Gryganskyi A.P."/>
            <person name="Golan J."/>
            <person name="Dolatabadi S."/>
            <person name="Mondo S."/>
            <person name="Robb S."/>
            <person name="Idnurm A."/>
            <person name="Muszewska A."/>
            <person name="Steczkiewicz K."/>
            <person name="Masonjones S."/>
            <person name="Liao H.L."/>
            <person name="Gajdeczka M.T."/>
            <person name="Anike F."/>
            <person name="Vuek A."/>
            <person name="Anishchenko I.M."/>
            <person name="Voigt K."/>
            <person name="de Hoog G.S."/>
            <person name="Smith M.E."/>
            <person name="Heitman J."/>
            <person name="Vilgalys R."/>
            <person name="Stajich J.E."/>
        </authorList>
    </citation>
    <scope>NUCLEOTIDE SEQUENCE [LARGE SCALE GENOMIC DNA]</scope>
    <source>
        <strain evidence="2 3">LSU 92-RS-03</strain>
    </source>
</reference>
<evidence type="ECO:0000256" key="1">
    <source>
        <dbReference type="SAM" id="MobiDB-lite"/>
    </source>
</evidence>
<evidence type="ECO:0000313" key="3">
    <source>
        <dbReference type="Proteomes" id="UP000253551"/>
    </source>
</evidence>
<feature type="compositionally biased region" description="Low complexity" evidence="1">
    <location>
        <begin position="173"/>
        <end position="193"/>
    </location>
</feature>
<dbReference type="AlphaFoldDB" id="A0A367KJC0"/>
<accession>A0A367KJC0</accession>
<dbReference type="OrthoDB" id="2246292at2759"/>
<feature type="compositionally biased region" description="Polar residues" evidence="1">
    <location>
        <begin position="1"/>
        <end position="20"/>
    </location>
</feature>
<dbReference type="Proteomes" id="UP000253551">
    <property type="component" value="Unassembled WGS sequence"/>
</dbReference>
<feature type="region of interest" description="Disordered" evidence="1">
    <location>
        <begin position="1"/>
        <end position="26"/>
    </location>
</feature>
<organism evidence="2 3">
    <name type="scientific">Rhizopus stolonifer</name>
    <name type="common">Rhizopus nigricans</name>
    <dbReference type="NCBI Taxonomy" id="4846"/>
    <lineage>
        <taxon>Eukaryota</taxon>
        <taxon>Fungi</taxon>
        <taxon>Fungi incertae sedis</taxon>
        <taxon>Mucoromycota</taxon>
        <taxon>Mucoromycotina</taxon>
        <taxon>Mucoromycetes</taxon>
        <taxon>Mucorales</taxon>
        <taxon>Mucorineae</taxon>
        <taxon>Rhizopodaceae</taxon>
        <taxon>Rhizopus</taxon>
    </lineage>
</organism>
<feature type="compositionally biased region" description="Polar residues" evidence="1">
    <location>
        <begin position="150"/>
        <end position="162"/>
    </location>
</feature>
<protein>
    <submittedName>
        <fullName evidence="2">Uncharacterized protein</fullName>
    </submittedName>
</protein>
<comment type="caution">
    <text evidence="2">The sequence shown here is derived from an EMBL/GenBank/DDBJ whole genome shotgun (WGS) entry which is preliminary data.</text>
</comment>